<evidence type="ECO:0000259" key="2">
    <source>
        <dbReference type="SMART" id="SM00507"/>
    </source>
</evidence>
<dbReference type="AlphaFoldDB" id="A0A9X1QPX9"/>
<keyword evidence="3" id="KW-0540">Nuclease</keyword>
<dbReference type="GO" id="GO:0008270">
    <property type="term" value="F:zinc ion binding"/>
    <property type="evidence" value="ECO:0007669"/>
    <property type="project" value="InterPro"/>
</dbReference>
<dbReference type="GO" id="GO:0003676">
    <property type="term" value="F:nucleic acid binding"/>
    <property type="evidence" value="ECO:0007669"/>
    <property type="project" value="InterPro"/>
</dbReference>
<evidence type="ECO:0000313" key="4">
    <source>
        <dbReference type="Proteomes" id="UP001139336"/>
    </source>
</evidence>
<gene>
    <name evidence="3" type="ORF">L1O03_09685</name>
</gene>
<comment type="similarity">
    <text evidence="1">Belongs to the Rv1128c/1148c/1588c/1702c/1945/3466 family.</text>
</comment>
<dbReference type="Gene3D" id="1.10.30.50">
    <property type="match status" value="1"/>
</dbReference>
<keyword evidence="3" id="KW-0378">Hydrolase</keyword>
<sequence>MTMLSQWAEVLARGVDVAWEIYLLGTHGDVERHITRLLPLSPQEAGRLRRLATQLFGPAPRELHAFRAATVELARRRRVDLNRLLVINVAAGKIPQRHRRVREELFRRMVERAPDLSLKELKAWGNQLVEEMHPDQEERRRRAEAQRALRNSRSADADGLLHIMVRGPAERVARMISVIEDGARALWSKDDDIRFEQAKFDALERLVLGHPIRPRHDADPWSSVRYQPAVIISAPELSQQRLIEDEKRRQWIATTDGAMLSMADYVNLTLADEGWAVVVGAEHHPLSLHRIRRTFSPAQKATQALMQVTCAAPDCDRPATQCEGHHLTPWSQGGTTTMDNIALLCPSCHAKVGTSPDSKNDRLHKADDGHLEWISPDGQRYRSRLPIESLNGIALSLNTGA</sequence>
<dbReference type="Pfam" id="PF01844">
    <property type="entry name" value="HNH"/>
    <property type="match status" value="1"/>
</dbReference>
<dbReference type="InterPro" id="IPR003615">
    <property type="entry name" value="HNH_nuc"/>
</dbReference>
<dbReference type="InterPro" id="IPR003870">
    <property type="entry name" value="DUF222"/>
</dbReference>
<organism evidence="3 4">
    <name type="scientific">Corynebacterium uropygiale</name>
    <dbReference type="NCBI Taxonomy" id="1775911"/>
    <lineage>
        <taxon>Bacteria</taxon>
        <taxon>Bacillati</taxon>
        <taxon>Actinomycetota</taxon>
        <taxon>Actinomycetes</taxon>
        <taxon>Mycobacteriales</taxon>
        <taxon>Corynebacteriaceae</taxon>
        <taxon>Corynebacterium</taxon>
    </lineage>
</organism>
<keyword evidence="4" id="KW-1185">Reference proteome</keyword>
<reference evidence="3" key="1">
    <citation type="submission" date="2022-01" db="EMBL/GenBank/DDBJ databases">
        <title>Corynebacterium sp. nov isolated from isolated from the feces of the greater white-fronted geese (Anser albifrons) at Poyang Lake, PR China.</title>
        <authorList>
            <person name="Liu Q."/>
        </authorList>
    </citation>
    <scope>NUCLEOTIDE SEQUENCE</scope>
    <source>
        <strain evidence="3">JCM 32435</strain>
    </source>
</reference>
<dbReference type="CDD" id="cd00085">
    <property type="entry name" value="HNHc"/>
    <property type="match status" value="1"/>
</dbReference>
<evidence type="ECO:0000256" key="1">
    <source>
        <dbReference type="ARBA" id="ARBA00023450"/>
    </source>
</evidence>
<proteinExistence type="inferred from homology"/>
<dbReference type="SMART" id="SM00507">
    <property type="entry name" value="HNHc"/>
    <property type="match status" value="1"/>
</dbReference>
<accession>A0A9X1QPX9</accession>
<protein>
    <submittedName>
        <fullName evidence="3">HNH endonuclease</fullName>
    </submittedName>
</protein>
<dbReference type="EMBL" id="JAKGSI010000005">
    <property type="protein sequence ID" value="MCF4007437.1"/>
    <property type="molecule type" value="Genomic_DNA"/>
</dbReference>
<dbReference type="RefSeq" id="WP_236119578.1">
    <property type="nucleotide sequence ID" value="NZ_JAKGSI010000005.1"/>
</dbReference>
<name>A0A9X1QPX9_9CORY</name>
<evidence type="ECO:0000313" key="3">
    <source>
        <dbReference type="EMBL" id="MCF4007437.1"/>
    </source>
</evidence>
<comment type="caution">
    <text evidence="3">The sequence shown here is derived from an EMBL/GenBank/DDBJ whole genome shotgun (WGS) entry which is preliminary data.</text>
</comment>
<keyword evidence="3" id="KW-0255">Endonuclease</keyword>
<dbReference type="Pfam" id="PF02720">
    <property type="entry name" value="DUF222"/>
    <property type="match status" value="1"/>
</dbReference>
<feature type="domain" description="HNH nuclease" evidence="2">
    <location>
        <begin position="300"/>
        <end position="350"/>
    </location>
</feature>
<dbReference type="InterPro" id="IPR002711">
    <property type="entry name" value="HNH"/>
</dbReference>
<dbReference type="Proteomes" id="UP001139336">
    <property type="component" value="Unassembled WGS sequence"/>
</dbReference>
<dbReference type="GO" id="GO:0004519">
    <property type="term" value="F:endonuclease activity"/>
    <property type="evidence" value="ECO:0007669"/>
    <property type="project" value="UniProtKB-KW"/>
</dbReference>